<feature type="transmembrane region" description="Helical" evidence="9">
    <location>
        <begin position="136"/>
        <end position="156"/>
    </location>
</feature>
<feature type="transmembrane region" description="Helical" evidence="9">
    <location>
        <begin position="670"/>
        <end position="692"/>
    </location>
</feature>
<dbReference type="OrthoDB" id="9979195at2759"/>
<evidence type="ECO:0000256" key="7">
    <source>
        <dbReference type="ARBA" id="ARBA00023136"/>
    </source>
</evidence>
<feature type="transmembrane region" description="Helical" evidence="9">
    <location>
        <begin position="100"/>
        <end position="124"/>
    </location>
</feature>
<dbReference type="AlphaFoldDB" id="A0A8S9YMH4"/>
<dbReference type="PANTHER" id="PTHR13117:SF5">
    <property type="entry name" value="PROTEIN RFT1 HOMOLOG"/>
    <property type="match status" value="1"/>
</dbReference>
<evidence type="ECO:0000256" key="3">
    <source>
        <dbReference type="ARBA" id="ARBA00010288"/>
    </source>
</evidence>
<evidence type="ECO:0000313" key="11">
    <source>
        <dbReference type="EMBL" id="KAF7256095.1"/>
    </source>
</evidence>
<dbReference type="PANTHER" id="PTHR13117">
    <property type="entry name" value="ENDOPLASMIC RETICULUM MULTISPAN TRANSMEMBRANE PROTEIN-RELATED"/>
    <property type="match status" value="1"/>
</dbReference>
<keyword evidence="7 9" id="KW-0472">Membrane</keyword>
<keyword evidence="4 9" id="KW-0812">Transmembrane</keyword>
<comment type="similarity">
    <text evidence="3 9">Belongs to the RFT1 family.</text>
</comment>
<feature type="transmembrane region" description="Helical" evidence="9">
    <location>
        <begin position="324"/>
        <end position="343"/>
    </location>
</feature>
<dbReference type="GO" id="GO:0005789">
    <property type="term" value="C:endoplasmic reticulum membrane"/>
    <property type="evidence" value="ECO:0007669"/>
    <property type="project" value="UniProtKB-SubCell"/>
</dbReference>
<feature type="region of interest" description="Disordered" evidence="10">
    <location>
        <begin position="23"/>
        <end position="44"/>
    </location>
</feature>
<feature type="transmembrane region" description="Helical" evidence="9">
    <location>
        <begin position="301"/>
        <end position="318"/>
    </location>
</feature>
<dbReference type="InterPro" id="IPR007594">
    <property type="entry name" value="RFT1"/>
</dbReference>
<sequence>MAQGLFIQESNRLFLSLQSMETPSQPDLCKRDTSNISSMSEQPKQKERFRSLKNAMRGCWSPSKAPVCCEFDNRSESDTAAFYAHRSEGEHRKPRLSNRYLSTGFTLIGYTFILQLGLHFLTFFLNGLAYHRLDPASLGLVNVRLGLFYTTLMFIARDAFRRACLSRGGELIAQPTHTVSEESEPEIITGVETRTTPSLRHRLAGLIDLSWAILPLGAVLAAMLLAIWVWLLPSPGSLAIRYAETGLAIDLLQTRYVTCLLVYALSGMFELATEPFWLICQLTHSVRERIVIEAIANLARGLGIVVAIFTVPPTYAIYSLALPQILHGTTLFLGYLILFCYIFRKRDSDDEYAVRFEGFETMRDIFPRFVDYTIDERALRLSKNLFGQGLLKQLLTEGERYLISAFHLLSFTDQGIYDMINNIGSIATRLLFLPMEESCHFVFNQCLIRNVPPIRQDPDLLDNVFRMFRTVLRTCSLVAWIGVTFAQANSCLLLSVYVGFTLANNPTAVGLLRLYAAYVLLLAWNGSTEAFLNAAMSSEEVAKHNERLITFSVVFLGANWLFVPWMGAYGFVVANSINILSRIVYSCFYIRRFVRSISLPPRDSSVPQGIDPTEVTPSDQLHLSDERLVPRRDFCLLRLMFPSSKEAIALALSLGITMVSETYFCCSYGLLWAIVHATITTAVLGLTLYVMFIEERDLIRTLQTEVFHTKTD</sequence>
<evidence type="ECO:0000256" key="9">
    <source>
        <dbReference type="RuleBase" id="RU365067"/>
    </source>
</evidence>
<evidence type="ECO:0000313" key="12">
    <source>
        <dbReference type="Proteomes" id="UP000822476"/>
    </source>
</evidence>
<dbReference type="EMBL" id="JTDE01003400">
    <property type="protein sequence ID" value="KAF7256095.1"/>
    <property type="molecule type" value="Genomic_DNA"/>
</dbReference>
<comment type="function">
    <text evidence="8 9">Intramembrane glycolipid transporter that operates in the biosynthetic pathway of dolichol-linked oligosaccharides, the glycan precursors employed in protein asparagine (N)-glycosylation. The sequential addition of sugars to dolichol pyrophosphate produces dolichol-linked oligosaccharides containing fourteen sugars, including two GlcNAcs, nine mannoses and three glucoses. Once assembled, the oligosaccharide is transferred from the lipid to nascent proteins by oligosaccharyltransferases. The assembly of dolichol-linked oligosaccharides begins on the cytosolic side of the endoplasmic reticulum membrane and finishes in its lumen. RFT1 could mediate the translocation of the cytosolically oriented intermediate DolPP-GlcNAc2Man5, produced by ALG11, into the ER lumen where dolichol-linked oligosaccharides assembly continues. However, the intramembrane lipid transporter activity could not be confirmed in vitro.</text>
</comment>
<evidence type="ECO:0000256" key="10">
    <source>
        <dbReference type="SAM" id="MobiDB-lite"/>
    </source>
</evidence>
<feature type="transmembrane region" description="Helical" evidence="9">
    <location>
        <begin position="477"/>
        <end position="503"/>
    </location>
</feature>
<gene>
    <name evidence="11" type="ORF">EG68_05870</name>
</gene>
<dbReference type="Proteomes" id="UP000822476">
    <property type="component" value="Unassembled WGS sequence"/>
</dbReference>
<name>A0A8S9YMH4_9TREM</name>
<keyword evidence="5" id="KW-0256">Endoplasmic reticulum</keyword>
<reference evidence="11" key="1">
    <citation type="submission" date="2019-07" db="EMBL/GenBank/DDBJ databases">
        <title>Annotation for the trematode Paragonimus miyazaki's.</title>
        <authorList>
            <person name="Choi Y.-J."/>
        </authorList>
    </citation>
    <scope>NUCLEOTIDE SEQUENCE</scope>
    <source>
        <strain evidence="11">Japan</strain>
    </source>
</reference>
<dbReference type="GO" id="GO:0006488">
    <property type="term" value="P:dolichol-linked oligosaccharide biosynthetic process"/>
    <property type="evidence" value="ECO:0007669"/>
    <property type="project" value="InterPro"/>
</dbReference>
<evidence type="ECO:0000256" key="4">
    <source>
        <dbReference type="ARBA" id="ARBA00022692"/>
    </source>
</evidence>
<feature type="transmembrane region" description="Helical" evidence="9">
    <location>
        <begin position="548"/>
        <end position="566"/>
    </location>
</feature>
<dbReference type="Pfam" id="PF04506">
    <property type="entry name" value="Rft-1"/>
    <property type="match status" value="1"/>
</dbReference>
<feature type="transmembrane region" description="Helical" evidence="9">
    <location>
        <begin position="515"/>
        <end position="536"/>
    </location>
</feature>
<organism evidence="11 12">
    <name type="scientific">Paragonimus skrjabini miyazakii</name>
    <dbReference type="NCBI Taxonomy" id="59628"/>
    <lineage>
        <taxon>Eukaryota</taxon>
        <taxon>Metazoa</taxon>
        <taxon>Spiralia</taxon>
        <taxon>Lophotrochozoa</taxon>
        <taxon>Platyhelminthes</taxon>
        <taxon>Trematoda</taxon>
        <taxon>Digenea</taxon>
        <taxon>Plagiorchiida</taxon>
        <taxon>Troglotremata</taxon>
        <taxon>Troglotrematidae</taxon>
        <taxon>Paragonimus</taxon>
    </lineage>
</organism>
<feature type="transmembrane region" description="Helical" evidence="9">
    <location>
        <begin position="209"/>
        <end position="231"/>
    </location>
</feature>
<feature type="transmembrane region" description="Helical" evidence="9">
    <location>
        <begin position="260"/>
        <end position="280"/>
    </location>
</feature>
<comment type="pathway">
    <text evidence="2">Protein modification; protein glycosylation.</text>
</comment>
<protein>
    <recommendedName>
        <fullName evidence="9">Protein RFT1 homolog</fullName>
    </recommendedName>
</protein>
<evidence type="ECO:0000256" key="1">
    <source>
        <dbReference type="ARBA" id="ARBA00004477"/>
    </source>
</evidence>
<comment type="caution">
    <text evidence="11">The sequence shown here is derived from an EMBL/GenBank/DDBJ whole genome shotgun (WGS) entry which is preliminary data.</text>
</comment>
<evidence type="ECO:0000256" key="5">
    <source>
        <dbReference type="ARBA" id="ARBA00022824"/>
    </source>
</evidence>
<proteinExistence type="inferred from homology"/>
<accession>A0A8S9YMH4</accession>
<keyword evidence="12" id="KW-1185">Reference proteome</keyword>
<keyword evidence="6 9" id="KW-1133">Transmembrane helix</keyword>
<evidence type="ECO:0000256" key="8">
    <source>
        <dbReference type="ARBA" id="ARBA00045912"/>
    </source>
</evidence>
<evidence type="ECO:0000256" key="6">
    <source>
        <dbReference type="ARBA" id="ARBA00022989"/>
    </source>
</evidence>
<evidence type="ECO:0000256" key="2">
    <source>
        <dbReference type="ARBA" id="ARBA00004922"/>
    </source>
</evidence>
<comment type="subcellular location">
    <subcellularLocation>
        <location evidence="1 9">Endoplasmic reticulum membrane</location>
        <topology evidence="1 9">Multi-pass membrane protein</topology>
    </subcellularLocation>
</comment>
<dbReference type="GO" id="GO:0034203">
    <property type="term" value="P:glycolipid translocation"/>
    <property type="evidence" value="ECO:0007669"/>
    <property type="project" value="TreeGrafter"/>
</dbReference>